<protein>
    <submittedName>
        <fullName evidence="1">Uncharacterized protein</fullName>
    </submittedName>
</protein>
<dbReference type="EMBL" id="UZAL01000545">
    <property type="protein sequence ID" value="VDO71527.1"/>
    <property type="molecule type" value="Genomic_DNA"/>
</dbReference>
<dbReference type="Proteomes" id="UP000269396">
    <property type="component" value="Unassembled WGS sequence"/>
</dbReference>
<organism evidence="1 2">
    <name type="scientific">Schistosoma mattheei</name>
    <dbReference type="NCBI Taxonomy" id="31246"/>
    <lineage>
        <taxon>Eukaryota</taxon>
        <taxon>Metazoa</taxon>
        <taxon>Spiralia</taxon>
        <taxon>Lophotrochozoa</taxon>
        <taxon>Platyhelminthes</taxon>
        <taxon>Trematoda</taxon>
        <taxon>Digenea</taxon>
        <taxon>Strigeidida</taxon>
        <taxon>Schistosomatoidea</taxon>
        <taxon>Schistosomatidae</taxon>
        <taxon>Schistosoma</taxon>
    </lineage>
</organism>
<keyword evidence="2" id="KW-1185">Reference proteome</keyword>
<reference evidence="1 2" key="1">
    <citation type="submission" date="2018-11" db="EMBL/GenBank/DDBJ databases">
        <authorList>
            <consortium name="Pathogen Informatics"/>
        </authorList>
    </citation>
    <scope>NUCLEOTIDE SEQUENCE [LARGE SCALE GENOMIC DNA]</scope>
    <source>
        <strain>Denwood</strain>
        <strain evidence="2">Zambia</strain>
    </source>
</reference>
<evidence type="ECO:0000313" key="2">
    <source>
        <dbReference type="Proteomes" id="UP000269396"/>
    </source>
</evidence>
<proteinExistence type="predicted"/>
<dbReference type="AlphaFoldDB" id="A0A183NER2"/>
<gene>
    <name evidence="1" type="ORF">SMTD_LOCUS598</name>
</gene>
<sequence length="258" mass="30213">MCDQKFAVDSVQSIGELYVSQKSSDLAKWLELTVIRSLEQLESTKRESVCYKRTSTTVPLRKKQETIRRLHEENEKLLDNLPLLCRETKQIKQQLSGQIIDTHKVAHELTSNNLLQDFNERIQDISFDRRTFTSGNTYVDTLNADNLYINCCNLYSLDPNLKIPDVLLKCILTQIKESWLAENSLKLLHYLLMNLNKEILISEKLQNYDVTFEAKELKHLLPCVANLKELSKEIRQRMSLCNELLSDWREIPIRRMLL</sequence>
<accession>A0A183NER2</accession>
<evidence type="ECO:0000313" key="1">
    <source>
        <dbReference type="EMBL" id="VDO71527.1"/>
    </source>
</evidence>
<name>A0A183NER2_9TREM</name>